<gene>
    <name evidence="2" type="ORF">AVEN_206816_1</name>
</gene>
<evidence type="ECO:0000313" key="2">
    <source>
        <dbReference type="EMBL" id="GBL99416.1"/>
    </source>
</evidence>
<dbReference type="Pfam" id="PF20700">
    <property type="entry name" value="Mutator"/>
    <property type="match status" value="1"/>
</dbReference>
<dbReference type="EMBL" id="BGPR01000148">
    <property type="protein sequence ID" value="GBL99416.1"/>
    <property type="molecule type" value="Genomic_DNA"/>
</dbReference>
<dbReference type="InterPro" id="IPR049012">
    <property type="entry name" value="Mutator_transp_dom"/>
</dbReference>
<comment type="caution">
    <text evidence="2">The sequence shown here is derived from an EMBL/GenBank/DDBJ whole genome shotgun (WGS) entry which is preliminary data.</text>
</comment>
<protein>
    <recommendedName>
        <fullName evidence="1">Mutator-like transposase domain-containing protein</fullName>
    </recommendedName>
</protein>
<name>A0A4Y2C6X8_ARAVE</name>
<reference evidence="2 3" key="1">
    <citation type="journal article" date="2019" name="Sci. Rep.">
        <title>Orb-weaving spider Araneus ventricosus genome elucidates the spidroin gene catalogue.</title>
        <authorList>
            <person name="Kono N."/>
            <person name="Nakamura H."/>
            <person name="Ohtoshi R."/>
            <person name="Moran D.A.P."/>
            <person name="Shinohara A."/>
            <person name="Yoshida Y."/>
            <person name="Fujiwara M."/>
            <person name="Mori M."/>
            <person name="Tomita M."/>
            <person name="Arakawa K."/>
        </authorList>
    </citation>
    <scope>NUCLEOTIDE SEQUENCE [LARGE SCALE GENOMIC DNA]</scope>
</reference>
<dbReference type="AlphaFoldDB" id="A0A4Y2C6X8"/>
<feature type="domain" description="Mutator-like transposase" evidence="1">
    <location>
        <begin position="14"/>
        <end position="64"/>
    </location>
</feature>
<dbReference type="Proteomes" id="UP000499080">
    <property type="component" value="Unassembled WGS sequence"/>
</dbReference>
<keyword evidence="3" id="KW-1185">Reference proteome</keyword>
<evidence type="ECO:0000313" key="3">
    <source>
        <dbReference type="Proteomes" id="UP000499080"/>
    </source>
</evidence>
<proteinExistence type="predicted"/>
<sequence>MAAEVLWKLPTSLAFRYTTVLSHGDSKSYHHLSELKVYGANVKISKEECVNHVSKRLGTALRNSVKEWRARGVTLGGNNF</sequence>
<organism evidence="2 3">
    <name type="scientific">Araneus ventricosus</name>
    <name type="common">Orbweaver spider</name>
    <name type="synonym">Epeira ventricosa</name>
    <dbReference type="NCBI Taxonomy" id="182803"/>
    <lineage>
        <taxon>Eukaryota</taxon>
        <taxon>Metazoa</taxon>
        <taxon>Ecdysozoa</taxon>
        <taxon>Arthropoda</taxon>
        <taxon>Chelicerata</taxon>
        <taxon>Arachnida</taxon>
        <taxon>Araneae</taxon>
        <taxon>Araneomorphae</taxon>
        <taxon>Entelegynae</taxon>
        <taxon>Araneoidea</taxon>
        <taxon>Araneidae</taxon>
        <taxon>Araneus</taxon>
    </lineage>
</organism>
<accession>A0A4Y2C6X8</accession>
<dbReference type="OrthoDB" id="8000439at2759"/>
<evidence type="ECO:0000259" key="1">
    <source>
        <dbReference type="Pfam" id="PF20700"/>
    </source>
</evidence>